<organism evidence="2 3">
    <name type="scientific">Tateyamaria omphalii</name>
    <dbReference type="NCBI Taxonomy" id="299262"/>
    <lineage>
        <taxon>Bacteria</taxon>
        <taxon>Pseudomonadati</taxon>
        <taxon>Pseudomonadota</taxon>
        <taxon>Alphaproteobacteria</taxon>
        <taxon>Rhodobacterales</taxon>
        <taxon>Roseobacteraceae</taxon>
        <taxon>Tateyamaria</taxon>
    </lineage>
</organism>
<sequence length="82" mass="9228">METFLSQMWIRCRDVAAALIASLWRGRATDDVVAWIEREPPGRQRGIVFGTLIALFLLSIGAAQFGLVGMCLFWGLVIYLIR</sequence>
<feature type="transmembrane region" description="Helical" evidence="1">
    <location>
        <begin position="52"/>
        <end position="81"/>
    </location>
</feature>
<keyword evidence="3" id="KW-1185">Reference proteome</keyword>
<keyword evidence="1" id="KW-1133">Transmembrane helix</keyword>
<keyword evidence="1" id="KW-0472">Membrane</keyword>
<dbReference type="AlphaFoldDB" id="A0A1P8MVP0"/>
<protein>
    <submittedName>
        <fullName evidence="2">Uncharacterized protein</fullName>
    </submittedName>
</protein>
<dbReference type="EMBL" id="CP019312">
    <property type="protein sequence ID" value="APX12160.1"/>
    <property type="molecule type" value="Genomic_DNA"/>
</dbReference>
<reference evidence="2 3" key="1">
    <citation type="submission" date="2017-01" db="EMBL/GenBank/DDBJ databases">
        <title>Complete genome of Tateyamaria omphalii DOK1-4 isolated from seawater in Dokdo.</title>
        <authorList>
            <person name="Kim J.H."/>
            <person name="Chi W.-J."/>
        </authorList>
    </citation>
    <scope>NUCLEOTIDE SEQUENCE [LARGE SCALE GENOMIC DNA]</scope>
    <source>
        <strain evidence="2 3">DOK1-4</strain>
    </source>
</reference>
<keyword evidence="1" id="KW-0812">Transmembrane</keyword>
<evidence type="ECO:0000256" key="1">
    <source>
        <dbReference type="SAM" id="Phobius"/>
    </source>
</evidence>
<name>A0A1P8MVP0_9RHOB</name>
<dbReference type="KEGG" id="tom:BWR18_11070"/>
<gene>
    <name evidence="2" type="ORF">BWR18_11070</name>
</gene>
<dbReference type="RefSeq" id="WP_076628249.1">
    <property type="nucleotide sequence ID" value="NZ_CP019312.1"/>
</dbReference>
<dbReference type="Proteomes" id="UP000186336">
    <property type="component" value="Chromosome"/>
</dbReference>
<proteinExistence type="predicted"/>
<evidence type="ECO:0000313" key="3">
    <source>
        <dbReference type="Proteomes" id="UP000186336"/>
    </source>
</evidence>
<accession>A0A1P8MVP0</accession>
<dbReference type="OrthoDB" id="7866476at2"/>
<dbReference type="STRING" id="299262.BWR18_11070"/>
<evidence type="ECO:0000313" key="2">
    <source>
        <dbReference type="EMBL" id="APX12160.1"/>
    </source>
</evidence>